<dbReference type="PANTHER" id="PTHR15184:SF9">
    <property type="entry name" value="SPI-1 TYPE 3 SECRETION SYSTEM ATPASE"/>
    <property type="match status" value="1"/>
</dbReference>
<evidence type="ECO:0000256" key="5">
    <source>
        <dbReference type="ARBA" id="ARBA00022840"/>
    </source>
</evidence>
<dbReference type="CDD" id="cd01136">
    <property type="entry name" value="ATPase_flagellum-secretory_path_III"/>
    <property type="match status" value="1"/>
</dbReference>
<keyword evidence="12" id="KW-1185">Reference proteome</keyword>
<evidence type="ECO:0000256" key="4">
    <source>
        <dbReference type="ARBA" id="ARBA00022741"/>
    </source>
</evidence>
<dbReference type="GO" id="GO:0030257">
    <property type="term" value="C:type III protein secretion system complex"/>
    <property type="evidence" value="ECO:0007669"/>
    <property type="project" value="InterPro"/>
</dbReference>
<accession>A0A2K8N7E9</accession>
<dbReference type="SUPFAM" id="SSF52540">
    <property type="entry name" value="P-loop containing nucleoside triphosphate hydrolases"/>
    <property type="match status" value="1"/>
</dbReference>
<name>A0A2K8N7E9_9BACL</name>
<keyword evidence="3" id="KW-0963">Cytoplasm</keyword>
<dbReference type="Pfam" id="PF00006">
    <property type="entry name" value="ATP-synt_ab"/>
    <property type="match status" value="1"/>
</dbReference>
<dbReference type="GO" id="GO:0030254">
    <property type="term" value="P:protein secretion by the type III secretion system"/>
    <property type="evidence" value="ECO:0007669"/>
    <property type="project" value="InterPro"/>
</dbReference>
<dbReference type="KEGG" id="kyr:CVV65_08900"/>
<dbReference type="Pfam" id="PF18269">
    <property type="entry name" value="T3SS_ATPase_C"/>
    <property type="match status" value="1"/>
</dbReference>
<dbReference type="EC" id="3.6.3.14" evidence="11"/>
<dbReference type="NCBIfam" id="TIGR01026">
    <property type="entry name" value="fliI_yscN"/>
    <property type="match status" value="1"/>
</dbReference>
<keyword evidence="7" id="KW-1278">Translocase</keyword>
<evidence type="ECO:0000256" key="2">
    <source>
        <dbReference type="ARBA" id="ARBA00022448"/>
    </source>
</evidence>
<dbReference type="InterPro" id="IPR005714">
    <property type="entry name" value="ATPase_T3SS_FliI/YscN"/>
</dbReference>
<protein>
    <submittedName>
        <fullName evidence="11">Flagellum-specific ATP synthase FliI</fullName>
        <ecNumber evidence="11">3.6.3.14</ecNumber>
    </submittedName>
</protein>
<dbReference type="InterPro" id="IPR020003">
    <property type="entry name" value="ATPase_a/bsu_AS"/>
</dbReference>
<dbReference type="PROSITE" id="PS00152">
    <property type="entry name" value="ATPASE_ALPHA_BETA"/>
    <property type="match status" value="1"/>
</dbReference>
<evidence type="ECO:0000256" key="9">
    <source>
        <dbReference type="ARBA" id="ARBA00034006"/>
    </source>
</evidence>
<dbReference type="RefSeq" id="WP_100667823.1">
    <property type="nucleotide sequence ID" value="NZ_CP024955.1"/>
</dbReference>
<keyword evidence="6" id="KW-0653">Protein transport</keyword>
<feature type="domain" description="AAA+ ATPase" evidence="10">
    <location>
        <begin position="158"/>
        <end position="340"/>
    </location>
</feature>
<dbReference type="SMART" id="SM00382">
    <property type="entry name" value="AAA"/>
    <property type="match status" value="1"/>
</dbReference>
<organism evidence="11 12">
    <name type="scientific">Kyrpidia spormannii</name>
    <dbReference type="NCBI Taxonomy" id="2055160"/>
    <lineage>
        <taxon>Bacteria</taxon>
        <taxon>Bacillati</taxon>
        <taxon>Bacillota</taxon>
        <taxon>Bacilli</taxon>
        <taxon>Bacillales</taxon>
        <taxon>Alicyclobacillaceae</taxon>
        <taxon>Kyrpidia</taxon>
    </lineage>
</organism>
<evidence type="ECO:0000256" key="1">
    <source>
        <dbReference type="ARBA" id="ARBA00004496"/>
    </source>
</evidence>
<gene>
    <name evidence="11" type="primary">fliI</name>
    <name evidence="11" type="ORF">CVV65_08900</name>
</gene>
<dbReference type="Proteomes" id="UP000231932">
    <property type="component" value="Chromosome"/>
</dbReference>
<dbReference type="GO" id="GO:0046933">
    <property type="term" value="F:proton-transporting ATP synthase activity, rotational mechanism"/>
    <property type="evidence" value="ECO:0007669"/>
    <property type="project" value="TreeGrafter"/>
</dbReference>
<evidence type="ECO:0000259" key="10">
    <source>
        <dbReference type="SMART" id="SM00382"/>
    </source>
</evidence>
<evidence type="ECO:0000313" key="11">
    <source>
        <dbReference type="EMBL" id="ATY85025.1"/>
    </source>
</evidence>
<dbReference type="InterPro" id="IPR003593">
    <property type="entry name" value="AAA+_ATPase"/>
</dbReference>
<evidence type="ECO:0000256" key="8">
    <source>
        <dbReference type="ARBA" id="ARBA00023310"/>
    </source>
</evidence>
<dbReference type="CDD" id="cd18117">
    <property type="entry name" value="ATP-synt_flagellum-secretory_path_III_N"/>
    <property type="match status" value="1"/>
</dbReference>
<dbReference type="GO" id="GO:0016887">
    <property type="term" value="F:ATP hydrolysis activity"/>
    <property type="evidence" value="ECO:0007669"/>
    <property type="project" value="InterPro"/>
</dbReference>
<dbReference type="InterPro" id="IPR000194">
    <property type="entry name" value="ATPase_F1/V1/A1_a/bsu_nucl-bd"/>
</dbReference>
<dbReference type="GO" id="GO:0005524">
    <property type="term" value="F:ATP binding"/>
    <property type="evidence" value="ECO:0007669"/>
    <property type="project" value="UniProtKB-KW"/>
</dbReference>
<reference evidence="12" key="1">
    <citation type="submission" date="2017-11" db="EMBL/GenBank/DDBJ databases">
        <title>Complete Genome Sequence of Kyrpidia sp. Strain EA-1, a thermophilic, hydrogen-oxidizing Bacterium, isolated from the Azores.</title>
        <authorList>
            <person name="Reiner J.E."/>
            <person name="Lapp C.J."/>
            <person name="Bunk B."/>
            <person name="Gescher J."/>
        </authorList>
    </citation>
    <scope>NUCLEOTIDE SEQUENCE [LARGE SCALE GENOMIC DNA]</scope>
    <source>
        <strain evidence="12">EA-1</strain>
    </source>
</reference>
<comment type="subcellular location">
    <subcellularLocation>
        <location evidence="1">Cytoplasm</location>
    </subcellularLocation>
</comment>
<comment type="catalytic activity">
    <reaction evidence="9">
        <text>ATP + H2O + cellular proteinSide 1 = ADP + phosphate + cellular proteinSide 2.</text>
        <dbReference type="EC" id="7.4.2.8"/>
    </reaction>
</comment>
<keyword evidence="2" id="KW-0813">Transport</keyword>
<dbReference type="PANTHER" id="PTHR15184">
    <property type="entry name" value="ATP SYNTHASE"/>
    <property type="match status" value="1"/>
</dbReference>
<dbReference type="GO" id="GO:0008564">
    <property type="term" value="F:protein-exporting ATPase activity"/>
    <property type="evidence" value="ECO:0007669"/>
    <property type="project" value="UniProtKB-EC"/>
</dbReference>
<dbReference type="OrthoDB" id="9803053at2"/>
<dbReference type="InterPro" id="IPR027417">
    <property type="entry name" value="P-loop_NTPase"/>
</dbReference>
<dbReference type="InterPro" id="IPR040627">
    <property type="entry name" value="T3SS_ATPase_C"/>
</dbReference>
<dbReference type="FunFam" id="3.40.50.12240:FF:000002">
    <property type="entry name" value="Flagellum-specific ATP synthase FliI"/>
    <property type="match status" value="1"/>
</dbReference>
<dbReference type="Gene3D" id="3.40.50.12240">
    <property type="match status" value="1"/>
</dbReference>
<dbReference type="InterPro" id="IPR050053">
    <property type="entry name" value="ATPase_alpha/beta_chains"/>
</dbReference>
<keyword evidence="11" id="KW-0378">Hydrolase</keyword>
<evidence type="ECO:0000256" key="7">
    <source>
        <dbReference type="ARBA" id="ARBA00022967"/>
    </source>
</evidence>
<keyword evidence="8" id="KW-0066">ATP synthesis</keyword>
<evidence type="ECO:0000256" key="3">
    <source>
        <dbReference type="ARBA" id="ARBA00022490"/>
    </source>
</evidence>
<dbReference type="AlphaFoldDB" id="A0A2K8N7E9"/>
<sequence length="441" mass="47742">MQESWDTNAYCETLRRSPLWRVSGRVAQAVGMTVESNGPVARVGDLCSIETDAGPRFAEVVGFRNRRLILMPFSDLDRIHNGAVVKVVSEGLRVPTGPGILGRVLDGLGRPIDGLGPVAGEFQDPIEQPPPPPMARTPVNQPLSVGVRAIDGLLTVGQGQRIGIFAGSGVGKSTLLGMIARYTEADVTVIGLIGERGREVQDFIARELDEEGRKRAVVVAATSDQPPLMRIKGALTATAMAERFRRQGRRVLLLMDSVTRFAMACREVGLAAGEPPTARGYTPSVFAALPKLLERTGTARTGSITAFYTVLVEGDDFNEPIADAVRGILDGHIVLSRKIAQQGLYPAIDVTASTSRLMNQVAETGHIRAAARFKALLAAYEEAEDLIQIGAYREGTRREVDTALRLRPRMWAYLAQNRDVRSDMGDAVRQLVEMFNEEGGG</sequence>
<proteinExistence type="predicted"/>
<evidence type="ECO:0000256" key="6">
    <source>
        <dbReference type="ARBA" id="ARBA00022927"/>
    </source>
</evidence>
<keyword evidence="4" id="KW-0547">Nucleotide-binding</keyword>
<evidence type="ECO:0000313" key="12">
    <source>
        <dbReference type="Proteomes" id="UP000231932"/>
    </source>
</evidence>
<dbReference type="GO" id="GO:0005737">
    <property type="term" value="C:cytoplasm"/>
    <property type="evidence" value="ECO:0007669"/>
    <property type="project" value="UniProtKB-SubCell"/>
</dbReference>
<keyword evidence="5" id="KW-0067">ATP-binding</keyword>
<dbReference type="EMBL" id="CP024955">
    <property type="protein sequence ID" value="ATY85025.1"/>
    <property type="molecule type" value="Genomic_DNA"/>
</dbReference>